<protein>
    <submittedName>
        <fullName evidence="5">Glycosyltransferase</fullName>
    </submittedName>
</protein>
<evidence type="ECO:0000256" key="2">
    <source>
        <dbReference type="ARBA" id="ARBA00022676"/>
    </source>
</evidence>
<gene>
    <name evidence="5" type="ORF">H6A34_10300</name>
</gene>
<evidence type="ECO:0000259" key="4">
    <source>
        <dbReference type="Pfam" id="PF00535"/>
    </source>
</evidence>
<keyword evidence="6" id="KW-1185">Reference proteome</keyword>
<dbReference type="GO" id="GO:0016757">
    <property type="term" value="F:glycosyltransferase activity"/>
    <property type="evidence" value="ECO:0007669"/>
    <property type="project" value="UniProtKB-KW"/>
</dbReference>
<dbReference type="InterPro" id="IPR001173">
    <property type="entry name" value="Glyco_trans_2-like"/>
</dbReference>
<dbReference type="Proteomes" id="UP000706891">
    <property type="component" value="Unassembled WGS sequence"/>
</dbReference>
<keyword evidence="2" id="KW-0328">Glycosyltransferase</keyword>
<dbReference type="CDD" id="cd04195">
    <property type="entry name" value="GT2_AmsE_like"/>
    <property type="match status" value="1"/>
</dbReference>
<proteinExistence type="inferred from homology"/>
<feature type="domain" description="Glycosyltransferase 2-like" evidence="4">
    <location>
        <begin position="5"/>
        <end position="168"/>
    </location>
</feature>
<dbReference type="PANTHER" id="PTHR43685">
    <property type="entry name" value="GLYCOSYLTRANSFERASE"/>
    <property type="match status" value="1"/>
</dbReference>
<comment type="caution">
    <text evidence="5">The sequence shown here is derived from an EMBL/GenBank/DDBJ whole genome shotgun (WGS) entry which is preliminary data.</text>
</comment>
<evidence type="ECO:0000256" key="3">
    <source>
        <dbReference type="ARBA" id="ARBA00022679"/>
    </source>
</evidence>
<dbReference type="PANTHER" id="PTHR43685:SF5">
    <property type="entry name" value="GLYCOSYLTRANSFERASE EPSE-RELATED"/>
    <property type="match status" value="1"/>
</dbReference>
<sequence>MKNFSVLMSVYKKEDPHFLRESLDSVFTQTLLPTEVVLVEDGPLTDELYEVVESFVTSYTNLRVIPLEKNMGLGNALNEGMKKCRFELIARMDTDDICFPQRFEKQINYMDSHPDVDVLGCWTEEFYEDTDGKKVITSHKKFPETVWNNVKYSTKRCPVEHPAVILRKSAVLAVGGYKHCYLFEDYYLWARMFVNGSKFYNLQEPLLYFRMSDDSFKRRGGLKYAINEYHTLKKFKKIGFMSSFEFFYAVATRFPIRILPNVFRKMFYKCFLRK</sequence>
<organism evidence="5 6">
    <name type="scientific">Marseilla massiliensis</name>
    <dbReference type="NCBI Taxonomy" id="1841864"/>
    <lineage>
        <taxon>Bacteria</taxon>
        <taxon>Pseudomonadati</taxon>
        <taxon>Bacteroidota</taxon>
        <taxon>Bacteroidia</taxon>
        <taxon>Bacteroidales</taxon>
        <taxon>Prevotellaceae</taxon>
        <taxon>Marseilla</taxon>
    </lineage>
</organism>
<dbReference type="Pfam" id="PF00535">
    <property type="entry name" value="Glycos_transf_2"/>
    <property type="match status" value="1"/>
</dbReference>
<accession>A0A939B8D1</accession>
<dbReference type="Gene3D" id="3.90.550.10">
    <property type="entry name" value="Spore Coat Polysaccharide Biosynthesis Protein SpsA, Chain A"/>
    <property type="match status" value="1"/>
</dbReference>
<evidence type="ECO:0000313" key="6">
    <source>
        <dbReference type="Proteomes" id="UP000706891"/>
    </source>
</evidence>
<dbReference type="RefSeq" id="WP_205105445.1">
    <property type="nucleotide sequence ID" value="NZ_JACJJG010000064.1"/>
</dbReference>
<reference evidence="5" key="1">
    <citation type="submission" date="2020-08" db="EMBL/GenBank/DDBJ databases">
        <authorList>
            <person name="Cejkova D."/>
            <person name="Kubasova T."/>
            <person name="Jahodarova E."/>
            <person name="Rychlik I."/>
        </authorList>
    </citation>
    <scope>NUCLEOTIDE SEQUENCE</scope>
    <source>
        <strain evidence="5">An824</strain>
    </source>
</reference>
<comment type="similarity">
    <text evidence="1">Belongs to the glycosyltransferase 2 family.</text>
</comment>
<keyword evidence="3" id="KW-0808">Transferase</keyword>
<dbReference type="AlphaFoldDB" id="A0A939B8D1"/>
<name>A0A939B8D1_9BACT</name>
<evidence type="ECO:0000256" key="1">
    <source>
        <dbReference type="ARBA" id="ARBA00006739"/>
    </source>
</evidence>
<evidence type="ECO:0000313" key="5">
    <source>
        <dbReference type="EMBL" id="MBM6674263.1"/>
    </source>
</evidence>
<dbReference type="InterPro" id="IPR050834">
    <property type="entry name" value="Glycosyltransf_2"/>
</dbReference>
<dbReference type="InterPro" id="IPR029044">
    <property type="entry name" value="Nucleotide-diphossugar_trans"/>
</dbReference>
<dbReference type="EMBL" id="JACJJG010000064">
    <property type="protein sequence ID" value="MBM6674263.1"/>
    <property type="molecule type" value="Genomic_DNA"/>
</dbReference>
<reference evidence="5" key="2">
    <citation type="journal article" date="2021" name="Sci. Rep.">
        <title>The distribution of antibiotic resistance genes in chicken gut microbiota commensals.</title>
        <authorList>
            <person name="Juricova H."/>
            <person name="Matiasovicova J."/>
            <person name="Kubasova T."/>
            <person name="Cejkova D."/>
            <person name="Rychlik I."/>
        </authorList>
    </citation>
    <scope>NUCLEOTIDE SEQUENCE</scope>
    <source>
        <strain evidence="5">An824</strain>
    </source>
</reference>
<dbReference type="SUPFAM" id="SSF53448">
    <property type="entry name" value="Nucleotide-diphospho-sugar transferases"/>
    <property type="match status" value="1"/>
</dbReference>